<dbReference type="Gene3D" id="3.40.190.10">
    <property type="entry name" value="Periplasmic binding protein-like II"/>
    <property type="match status" value="2"/>
</dbReference>
<evidence type="ECO:0000256" key="3">
    <source>
        <dbReference type="ARBA" id="ARBA00022729"/>
    </source>
</evidence>
<evidence type="ECO:0000313" key="7">
    <source>
        <dbReference type="Proteomes" id="UP000198870"/>
    </source>
</evidence>
<accession>A0A1G5BTJ8</accession>
<dbReference type="Proteomes" id="UP000198870">
    <property type="component" value="Unassembled WGS sequence"/>
</dbReference>
<dbReference type="Pfam" id="PF09084">
    <property type="entry name" value="NMT1"/>
    <property type="match status" value="1"/>
</dbReference>
<keyword evidence="7" id="KW-1185">Reference proteome</keyword>
<dbReference type="PANTHER" id="PTHR30024:SF47">
    <property type="entry name" value="TAURINE-BINDING PERIPLASMIC PROTEIN"/>
    <property type="match status" value="1"/>
</dbReference>
<reference evidence="6 7" key="1">
    <citation type="submission" date="2016-10" db="EMBL/GenBank/DDBJ databases">
        <authorList>
            <person name="de Groot N.N."/>
        </authorList>
    </citation>
    <scope>NUCLEOTIDE SEQUENCE [LARGE SCALE GENOMIC DNA]</scope>
    <source>
        <strain evidence="6 7">AA1</strain>
    </source>
</reference>
<feature type="domain" description="Solute-binding protein family 3/N-terminal" evidence="5">
    <location>
        <begin position="35"/>
        <end position="254"/>
    </location>
</feature>
<dbReference type="PANTHER" id="PTHR30024">
    <property type="entry name" value="ALIPHATIC SULFONATES-BINDING PROTEIN-RELATED"/>
    <property type="match status" value="1"/>
</dbReference>
<dbReference type="STRING" id="419481.SAMN05216233_102183"/>
<name>A0A1G5BTJ8_9BACT</name>
<evidence type="ECO:0000313" key="6">
    <source>
        <dbReference type="EMBL" id="SCX93407.1"/>
    </source>
</evidence>
<dbReference type="SMART" id="SM00062">
    <property type="entry name" value="PBPb"/>
    <property type="match status" value="1"/>
</dbReference>
<feature type="signal peptide" evidence="4">
    <location>
        <begin position="1"/>
        <end position="30"/>
    </location>
</feature>
<sequence>MKKPAFKAAPNLFALLTLMLICITGPTAHGGTQPTLRIALLPIPDVLPVFVAEEKGYFKEAGIRVETIPVGSALERDQLMQAGRIDAMVNEISGTASFNRDKVRMKIVAVARAPKGDSPLFRILSSPGSGITTPAQLAGVPIAVSKNTVIEYLTDRLLGEKGLSQDEIIKKSVPVLPERMQLLLSGQIEAATLPDPLAFAAMKAGAHVVMDDTRAPLYSASVLSVSADTLTRHEQAVDAFVNAWMKAAQDLNADPESFRPLMLKKIRVPKNVRQTFAIPPFPVDTVPSAEQWDDVMAWMTAKGLLKSPIAYDTSVVTGRPKE</sequence>
<comment type="similarity">
    <text evidence="2">Belongs to the bacterial solute-binding protein SsuA/TauA family.</text>
</comment>
<comment type="subcellular location">
    <subcellularLocation>
        <location evidence="1">Periplasm</location>
    </subcellularLocation>
</comment>
<proteinExistence type="inferred from homology"/>
<gene>
    <name evidence="6" type="ORF">SAMN05216233_102183</name>
</gene>
<dbReference type="InterPro" id="IPR001638">
    <property type="entry name" value="Solute-binding_3/MltF_N"/>
</dbReference>
<feature type="chain" id="PRO_5011579659" evidence="4">
    <location>
        <begin position="31"/>
        <end position="322"/>
    </location>
</feature>
<dbReference type="AlphaFoldDB" id="A0A1G5BTJ8"/>
<keyword evidence="3 4" id="KW-0732">Signal</keyword>
<evidence type="ECO:0000256" key="4">
    <source>
        <dbReference type="SAM" id="SignalP"/>
    </source>
</evidence>
<protein>
    <submittedName>
        <fullName evidence="6">NitT/TauT family transport system substrate-binding protein</fullName>
    </submittedName>
</protein>
<dbReference type="InterPro" id="IPR015168">
    <property type="entry name" value="SsuA/THI5"/>
</dbReference>
<evidence type="ECO:0000256" key="2">
    <source>
        <dbReference type="ARBA" id="ARBA00010742"/>
    </source>
</evidence>
<evidence type="ECO:0000259" key="5">
    <source>
        <dbReference type="SMART" id="SM00062"/>
    </source>
</evidence>
<dbReference type="SUPFAM" id="SSF53850">
    <property type="entry name" value="Periplasmic binding protein-like II"/>
    <property type="match status" value="1"/>
</dbReference>
<dbReference type="EMBL" id="FMUX01000002">
    <property type="protein sequence ID" value="SCX93407.1"/>
    <property type="molecule type" value="Genomic_DNA"/>
</dbReference>
<dbReference type="GO" id="GO:0042597">
    <property type="term" value="C:periplasmic space"/>
    <property type="evidence" value="ECO:0007669"/>
    <property type="project" value="UniProtKB-SubCell"/>
</dbReference>
<organism evidence="6 7">
    <name type="scientific">Desulfoluna spongiiphila</name>
    <dbReference type="NCBI Taxonomy" id="419481"/>
    <lineage>
        <taxon>Bacteria</taxon>
        <taxon>Pseudomonadati</taxon>
        <taxon>Thermodesulfobacteriota</taxon>
        <taxon>Desulfobacteria</taxon>
        <taxon>Desulfobacterales</taxon>
        <taxon>Desulfolunaceae</taxon>
        <taxon>Desulfoluna</taxon>
    </lineage>
</organism>
<evidence type="ECO:0000256" key="1">
    <source>
        <dbReference type="ARBA" id="ARBA00004418"/>
    </source>
</evidence>